<keyword evidence="1" id="KW-0472">Membrane</keyword>
<gene>
    <name evidence="2" type="ORF">A6F49_02025</name>
</gene>
<dbReference type="Proteomes" id="UP000078292">
    <property type="component" value="Unassembled WGS sequence"/>
</dbReference>
<keyword evidence="3" id="KW-1185">Reference proteome</keyword>
<protein>
    <submittedName>
        <fullName evidence="2">Uncharacterized protein</fullName>
    </submittedName>
</protein>
<feature type="transmembrane region" description="Helical" evidence="1">
    <location>
        <begin position="21"/>
        <end position="45"/>
    </location>
</feature>
<keyword evidence="1" id="KW-1133">Transmembrane helix</keyword>
<proteinExistence type="predicted"/>
<reference evidence="2 3" key="1">
    <citation type="submission" date="2016-04" db="EMBL/GenBank/DDBJ databases">
        <title>First whole genome shotgun sequence of the bacterium Enteractinococcus sp. strain UASWS1574.</title>
        <authorList>
            <person name="Crovadore J."/>
            <person name="Chablais R."/>
            <person name="Lefort F."/>
        </authorList>
    </citation>
    <scope>NUCLEOTIDE SEQUENCE [LARGE SCALE GENOMIC DNA]</scope>
    <source>
        <strain evidence="2 3">UASWS1574</strain>
    </source>
</reference>
<sequence length="93" mass="10446">MIGFNQVKSAQREVFHAPMQWLLNHLSLYAVIDVQLETVFALMFSGPTFEHSMNAFCFVKSALPIIFLGSFSLYTVFICISTCVHEHLVSASS</sequence>
<name>A0A1B7LUY4_9MICC</name>
<evidence type="ECO:0000313" key="3">
    <source>
        <dbReference type="Proteomes" id="UP000078292"/>
    </source>
</evidence>
<comment type="caution">
    <text evidence="2">The sequence shown here is derived from an EMBL/GenBank/DDBJ whole genome shotgun (WGS) entry which is preliminary data.</text>
</comment>
<accession>A0A1B7LUY4</accession>
<dbReference type="AlphaFoldDB" id="A0A1B7LUY4"/>
<keyword evidence="1" id="KW-0812">Transmembrane</keyword>
<evidence type="ECO:0000313" key="2">
    <source>
        <dbReference type="EMBL" id="OAV51551.1"/>
    </source>
</evidence>
<organism evidence="2 3">
    <name type="scientific">Enteractinococcus helveticum</name>
    <dbReference type="NCBI Taxonomy" id="1837282"/>
    <lineage>
        <taxon>Bacteria</taxon>
        <taxon>Bacillati</taxon>
        <taxon>Actinomycetota</taxon>
        <taxon>Actinomycetes</taxon>
        <taxon>Micrococcales</taxon>
        <taxon>Micrococcaceae</taxon>
    </lineage>
</organism>
<dbReference type="EMBL" id="LXEY01000115">
    <property type="protein sequence ID" value="OAV51551.1"/>
    <property type="molecule type" value="Genomic_DNA"/>
</dbReference>
<feature type="transmembrane region" description="Helical" evidence="1">
    <location>
        <begin position="65"/>
        <end position="84"/>
    </location>
</feature>
<evidence type="ECO:0000256" key="1">
    <source>
        <dbReference type="SAM" id="Phobius"/>
    </source>
</evidence>